<dbReference type="EMBL" id="MU128915">
    <property type="protein sequence ID" value="KAF9519823.1"/>
    <property type="molecule type" value="Genomic_DNA"/>
</dbReference>
<accession>A0A9P6B8Q3</accession>
<dbReference type="InterPro" id="IPR045339">
    <property type="entry name" value="DUF6534"/>
</dbReference>
<evidence type="ECO:0000313" key="3">
    <source>
        <dbReference type="EMBL" id="KAF9519823.1"/>
    </source>
</evidence>
<feature type="domain" description="DUF6534" evidence="2">
    <location>
        <begin position="188"/>
        <end position="270"/>
    </location>
</feature>
<evidence type="ECO:0000256" key="1">
    <source>
        <dbReference type="SAM" id="Phobius"/>
    </source>
</evidence>
<keyword evidence="4" id="KW-1185">Reference proteome</keyword>
<name>A0A9P6B8Q3_9AGAM</name>
<feature type="transmembrane region" description="Helical" evidence="1">
    <location>
        <begin position="12"/>
        <end position="37"/>
    </location>
</feature>
<feature type="transmembrane region" description="Helical" evidence="1">
    <location>
        <begin position="108"/>
        <end position="128"/>
    </location>
</feature>
<sequence>MAIKATLDNTFGGLLCFVMAGSSFLGVLTIQAITYFCRFPDDPLILRATVLLTWCVWILDSALTFSFFLFILRCSVMEVASQIFGTWTAYYYTVSHFGDYPNLGISHWPVGLVVCFETLLAFVVQVFFARRSWLLNRRQWPISLIALVLAIWSCVAGLIITSITFRSDTFASYSKHKPTVEIMWLGCSAITDILITYSVISSLRGPRTGYKAMDKGIRRLVTYTFSTGAISCVTALFTIVAFYALNGTMVSLGITLILSRVYSNCLLASFSTSEAPGLKIEIILLNLSR</sequence>
<comment type="caution">
    <text evidence="3">The sequence shown here is derived from an EMBL/GenBank/DDBJ whole genome shotgun (WGS) entry which is preliminary data.</text>
</comment>
<reference evidence="3" key="1">
    <citation type="journal article" date="2020" name="Nat. Commun.">
        <title>Large-scale genome sequencing of mycorrhizal fungi provides insights into the early evolution of symbiotic traits.</title>
        <authorList>
            <person name="Miyauchi S."/>
            <person name="Kiss E."/>
            <person name="Kuo A."/>
            <person name="Drula E."/>
            <person name="Kohler A."/>
            <person name="Sanchez-Garcia M."/>
            <person name="Morin E."/>
            <person name="Andreopoulos B."/>
            <person name="Barry K.W."/>
            <person name="Bonito G."/>
            <person name="Buee M."/>
            <person name="Carver A."/>
            <person name="Chen C."/>
            <person name="Cichocki N."/>
            <person name="Clum A."/>
            <person name="Culley D."/>
            <person name="Crous P.W."/>
            <person name="Fauchery L."/>
            <person name="Girlanda M."/>
            <person name="Hayes R.D."/>
            <person name="Keri Z."/>
            <person name="LaButti K."/>
            <person name="Lipzen A."/>
            <person name="Lombard V."/>
            <person name="Magnuson J."/>
            <person name="Maillard F."/>
            <person name="Murat C."/>
            <person name="Nolan M."/>
            <person name="Ohm R.A."/>
            <person name="Pangilinan J."/>
            <person name="Pereira M.F."/>
            <person name="Perotto S."/>
            <person name="Peter M."/>
            <person name="Pfister S."/>
            <person name="Riley R."/>
            <person name="Sitrit Y."/>
            <person name="Stielow J.B."/>
            <person name="Szollosi G."/>
            <person name="Zifcakova L."/>
            <person name="Stursova M."/>
            <person name="Spatafora J.W."/>
            <person name="Tedersoo L."/>
            <person name="Vaario L.M."/>
            <person name="Yamada A."/>
            <person name="Yan M."/>
            <person name="Wang P."/>
            <person name="Xu J."/>
            <person name="Bruns T."/>
            <person name="Baldrian P."/>
            <person name="Vilgalys R."/>
            <person name="Dunand C."/>
            <person name="Henrissat B."/>
            <person name="Grigoriev I.V."/>
            <person name="Hibbett D."/>
            <person name="Nagy L.G."/>
            <person name="Martin F.M."/>
        </authorList>
    </citation>
    <scope>NUCLEOTIDE SEQUENCE</scope>
    <source>
        <strain evidence="3">UP504</strain>
    </source>
</reference>
<dbReference type="PANTHER" id="PTHR40465">
    <property type="entry name" value="CHROMOSOME 1, WHOLE GENOME SHOTGUN SEQUENCE"/>
    <property type="match status" value="1"/>
</dbReference>
<feature type="transmembrane region" description="Helical" evidence="1">
    <location>
        <begin position="182"/>
        <end position="200"/>
    </location>
</feature>
<evidence type="ECO:0000259" key="2">
    <source>
        <dbReference type="Pfam" id="PF20152"/>
    </source>
</evidence>
<dbReference type="Proteomes" id="UP000886523">
    <property type="component" value="Unassembled WGS sequence"/>
</dbReference>
<gene>
    <name evidence="3" type="ORF">BS47DRAFT_998760</name>
</gene>
<dbReference type="Pfam" id="PF20152">
    <property type="entry name" value="DUF6534"/>
    <property type="match status" value="1"/>
</dbReference>
<evidence type="ECO:0000313" key="4">
    <source>
        <dbReference type="Proteomes" id="UP000886523"/>
    </source>
</evidence>
<proteinExistence type="predicted"/>
<keyword evidence="1" id="KW-0812">Transmembrane</keyword>
<feature type="transmembrane region" description="Helical" evidence="1">
    <location>
        <begin position="220"/>
        <end position="244"/>
    </location>
</feature>
<dbReference type="PANTHER" id="PTHR40465:SF1">
    <property type="entry name" value="DUF6534 DOMAIN-CONTAINING PROTEIN"/>
    <property type="match status" value="1"/>
</dbReference>
<protein>
    <recommendedName>
        <fullName evidence="2">DUF6534 domain-containing protein</fullName>
    </recommendedName>
</protein>
<feature type="transmembrane region" description="Helical" evidence="1">
    <location>
        <begin position="140"/>
        <end position="162"/>
    </location>
</feature>
<keyword evidence="1" id="KW-0472">Membrane</keyword>
<keyword evidence="1" id="KW-1133">Transmembrane helix</keyword>
<organism evidence="3 4">
    <name type="scientific">Hydnum rufescens UP504</name>
    <dbReference type="NCBI Taxonomy" id="1448309"/>
    <lineage>
        <taxon>Eukaryota</taxon>
        <taxon>Fungi</taxon>
        <taxon>Dikarya</taxon>
        <taxon>Basidiomycota</taxon>
        <taxon>Agaricomycotina</taxon>
        <taxon>Agaricomycetes</taxon>
        <taxon>Cantharellales</taxon>
        <taxon>Hydnaceae</taxon>
        <taxon>Hydnum</taxon>
    </lineage>
</organism>
<dbReference type="AlphaFoldDB" id="A0A9P6B8Q3"/>
<dbReference type="OrthoDB" id="3190888at2759"/>
<feature type="transmembrane region" description="Helical" evidence="1">
    <location>
        <begin position="49"/>
        <end position="72"/>
    </location>
</feature>